<organism evidence="1 2">
    <name type="scientific">Spirosoma utsteinense</name>
    <dbReference type="NCBI Taxonomy" id="2585773"/>
    <lineage>
        <taxon>Bacteria</taxon>
        <taxon>Pseudomonadati</taxon>
        <taxon>Bacteroidota</taxon>
        <taxon>Cytophagia</taxon>
        <taxon>Cytophagales</taxon>
        <taxon>Cytophagaceae</taxon>
        <taxon>Spirosoma</taxon>
    </lineage>
</organism>
<gene>
    <name evidence="1" type="ORF">FH603_5312</name>
</gene>
<reference evidence="1 2" key="1">
    <citation type="submission" date="2019-06" db="EMBL/GenBank/DDBJ databases">
        <title>Spirosoma utsteinense sp. nov. isolated from Antarctic ice-free soils.</title>
        <authorList>
            <person name="Tahon G."/>
        </authorList>
    </citation>
    <scope>NUCLEOTIDE SEQUENCE [LARGE SCALE GENOMIC DNA]</scope>
    <source>
        <strain evidence="1 2">LMG 31447</strain>
    </source>
</reference>
<proteinExistence type="predicted"/>
<evidence type="ECO:0000313" key="2">
    <source>
        <dbReference type="Proteomes" id="UP000700732"/>
    </source>
</evidence>
<protein>
    <submittedName>
        <fullName evidence="1">Uncharacterized protein</fullName>
    </submittedName>
</protein>
<accession>A0ABR6WDZ7</accession>
<sequence>MIFTGYIHSDEIVQLGWVPGDGFSSLLRDVITVSGK</sequence>
<dbReference type="EMBL" id="VFIA01000058">
    <property type="protein sequence ID" value="MBC3794780.1"/>
    <property type="molecule type" value="Genomic_DNA"/>
</dbReference>
<dbReference type="Proteomes" id="UP000700732">
    <property type="component" value="Unassembled WGS sequence"/>
</dbReference>
<keyword evidence="2" id="KW-1185">Reference proteome</keyword>
<comment type="caution">
    <text evidence="1">The sequence shown here is derived from an EMBL/GenBank/DDBJ whole genome shotgun (WGS) entry which is preliminary data.</text>
</comment>
<evidence type="ECO:0000313" key="1">
    <source>
        <dbReference type="EMBL" id="MBC3794780.1"/>
    </source>
</evidence>
<name>A0ABR6WDZ7_9BACT</name>